<gene>
    <name evidence="11" type="ORF">Pdsh_07590</name>
    <name evidence="10" type="ORF">Pyrde_0207</name>
</gene>
<evidence type="ECO:0000256" key="3">
    <source>
        <dbReference type="ARBA" id="ARBA00022475"/>
    </source>
</evidence>
<name>A0A0N7JCT1_9CREN</name>
<dbReference type="Pfam" id="PF02653">
    <property type="entry name" value="BPD_transp_2"/>
    <property type="match status" value="1"/>
</dbReference>
<comment type="subcellular location">
    <subcellularLocation>
        <location evidence="1">Cell membrane</location>
        <topology evidence="1">Multi-pass membrane protein</topology>
    </subcellularLocation>
</comment>
<feature type="transmembrane region" description="Helical" evidence="9">
    <location>
        <begin position="137"/>
        <end position="159"/>
    </location>
</feature>
<feature type="transmembrane region" description="Helical" evidence="9">
    <location>
        <begin position="39"/>
        <end position="55"/>
    </location>
</feature>
<feature type="transmembrane region" description="Helical" evidence="9">
    <location>
        <begin position="6"/>
        <end position="27"/>
    </location>
</feature>
<keyword evidence="3" id="KW-1003">Cell membrane</keyword>
<evidence type="ECO:0000256" key="4">
    <source>
        <dbReference type="ARBA" id="ARBA00022692"/>
    </source>
</evidence>
<organism evidence="10 12">
    <name type="scientific">Pyrodictium delaneyi</name>
    <dbReference type="NCBI Taxonomy" id="1273541"/>
    <lineage>
        <taxon>Archaea</taxon>
        <taxon>Thermoproteota</taxon>
        <taxon>Thermoprotei</taxon>
        <taxon>Desulfurococcales</taxon>
        <taxon>Pyrodictiaceae</taxon>
        <taxon>Pyrodictium</taxon>
    </lineage>
</organism>
<dbReference type="InterPro" id="IPR001851">
    <property type="entry name" value="ABC_transp_permease"/>
</dbReference>
<proteinExistence type="inferred from homology"/>
<keyword evidence="5" id="KW-0029">Amino-acid transport</keyword>
<dbReference type="GO" id="GO:0005886">
    <property type="term" value="C:plasma membrane"/>
    <property type="evidence" value="ECO:0007669"/>
    <property type="project" value="UniProtKB-SubCell"/>
</dbReference>
<feature type="transmembrane region" description="Helical" evidence="9">
    <location>
        <begin position="223"/>
        <end position="251"/>
    </location>
</feature>
<dbReference type="Proteomes" id="UP000196694">
    <property type="component" value="Unassembled WGS sequence"/>
</dbReference>
<dbReference type="PANTHER" id="PTHR11795:SF451">
    <property type="entry name" value="ABC TRANSPORTER PERMEASE PROTEIN"/>
    <property type="match status" value="1"/>
</dbReference>
<keyword evidence="7 9" id="KW-0472">Membrane</keyword>
<feature type="transmembrane region" description="Helical" evidence="9">
    <location>
        <begin position="257"/>
        <end position="281"/>
    </location>
</feature>
<sequence length="295" mass="29942">MDAGVALMLSLQAAIMGVIYASLALGFNMVYRVSKSINLAHPEIALFAAYVAYIASVRAGIGLIPAILLAAIAGFAIGAAMERLVARPLLGRPPVALIAATLGVFYVLRGASIAVAGPDWSGGSYELPATVYRLGPVALDFSDIVAVAAAGGIVALVVAMHRFTKLGIAMRAVAEDAYGAAAYGLPVKQLTMLSWGLAGASGALAGVALAAKAGVSPGLDAYVLKALAASLLAGLDSVAGIVLGGVILGFVEQFSDYLLGPILPGFGNVAAFLVMLVVLLVKPYGLFGTERIERV</sequence>
<feature type="transmembrane region" description="Helical" evidence="9">
    <location>
        <begin position="61"/>
        <end position="81"/>
    </location>
</feature>
<dbReference type="STRING" id="1273541.Pyrde_0207"/>
<evidence type="ECO:0000256" key="7">
    <source>
        <dbReference type="ARBA" id="ARBA00023136"/>
    </source>
</evidence>
<evidence type="ECO:0000256" key="9">
    <source>
        <dbReference type="SAM" id="Phobius"/>
    </source>
</evidence>
<evidence type="ECO:0000313" key="11">
    <source>
        <dbReference type="EMBL" id="OWJ54337.1"/>
    </source>
</evidence>
<evidence type="ECO:0000256" key="6">
    <source>
        <dbReference type="ARBA" id="ARBA00022989"/>
    </source>
</evidence>
<dbReference type="AlphaFoldDB" id="A0A0N7JCT1"/>
<keyword evidence="6 9" id="KW-1133">Transmembrane helix</keyword>
<protein>
    <submittedName>
        <fullName evidence="10">ABC transporter substrate-binding protein permease protein</fullName>
    </submittedName>
    <submittedName>
        <fullName evidence="11">Branched-chain amino acid ABC transporter permease</fullName>
    </submittedName>
</protein>
<evidence type="ECO:0000256" key="1">
    <source>
        <dbReference type="ARBA" id="ARBA00004651"/>
    </source>
</evidence>
<feature type="transmembrane region" description="Helical" evidence="9">
    <location>
        <begin position="192"/>
        <end position="211"/>
    </location>
</feature>
<dbReference type="GO" id="GO:0022857">
    <property type="term" value="F:transmembrane transporter activity"/>
    <property type="evidence" value="ECO:0007669"/>
    <property type="project" value="InterPro"/>
</dbReference>
<evidence type="ECO:0000313" key="10">
    <source>
        <dbReference type="EMBL" id="ALL00257.1"/>
    </source>
</evidence>
<dbReference type="CDD" id="cd06582">
    <property type="entry name" value="TM_PBP1_LivH_like"/>
    <property type="match status" value="1"/>
</dbReference>
<dbReference type="EMBL" id="NCQP01000006">
    <property type="protein sequence ID" value="OWJ54337.1"/>
    <property type="molecule type" value="Genomic_DNA"/>
</dbReference>
<evidence type="ECO:0000256" key="8">
    <source>
        <dbReference type="ARBA" id="ARBA00037998"/>
    </source>
</evidence>
<keyword evidence="2" id="KW-0813">Transport</keyword>
<dbReference type="GO" id="GO:0006865">
    <property type="term" value="P:amino acid transport"/>
    <property type="evidence" value="ECO:0007669"/>
    <property type="project" value="UniProtKB-KW"/>
</dbReference>
<dbReference type="GeneID" id="26098534"/>
<evidence type="ECO:0000313" key="12">
    <source>
        <dbReference type="Proteomes" id="UP000058613"/>
    </source>
</evidence>
<evidence type="ECO:0000313" key="13">
    <source>
        <dbReference type="Proteomes" id="UP000196694"/>
    </source>
</evidence>
<dbReference type="Proteomes" id="UP000058613">
    <property type="component" value="Chromosome"/>
</dbReference>
<dbReference type="RefSeq" id="WP_055407471.1">
    <property type="nucleotide sequence ID" value="NZ_CP013011.1"/>
</dbReference>
<dbReference type="OrthoDB" id="43815at2157"/>
<dbReference type="EMBL" id="CP013011">
    <property type="protein sequence ID" value="ALL00257.1"/>
    <property type="molecule type" value="Genomic_DNA"/>
</dbReference>
<evidence type="ECO:0000256" key="5">
    <source>
        <dbReference type="ARBA" id="ARBA00022970"/>
    </source>
</evidence>
<feature type="transmembrane region" description="Helical" evidence="9">
    <location>
        <begin position="93"/>
        <end position="117"/>
    </location>
</feature>
<dbReference type="KEGG" id="pdl:Pyrde_0207"/>
<comment type="similarity">
    <text evidence="8">Belongs to the binding-protein-dependent transport system permease family. LivHM subfamily.</text>
</comment>
<dbReference type="InterPro" id="IPR052157">
    <property type="entry name" value="BCAA_transport_permease"/>
</dbReference>
<keyword evidence="4 9" id="KW-0812">Transmembrane</keyword>
<keyword evidence="13" id="KW-1185">Reference proteome</keyword>
<accession>A0A0N7JCT1</accession>
<reference evidence="11 13" key="2">
    <citation type="submission" date="2017-05" db="EMBL/GenBank/DDBJ databases">
        <title>The draft genome of the hyperthermophilic archaeon 'Pyrodictium delaneyi strain Hulk', an iron and nitrate reducer, reveals the capacity for sulfate reduction.</title>
        <authorList>
            <person name="Demey L.M."/>
            <person name="Miller C."/>
            <person name="Manzella M."/>
            <person name="Reguera G."/>
            <person name="Kashefi K."/>
        </authorList>
    </citation>
    <scope>NUCLEOTIDE SEQUENCE [LARGE SCALE GENOMIC DNA]</scope>
    <source>
        <strain evidence="11 13">Hulk</strain>
    </source>
</reference>
<dbReference type="PANTHER" id="PTHR11795">
    <property type="entry name" value="BRANCHED-CHAIN AMINO ACID TRANSPORT SYSTEM PERMEASE PROTEIN LIVH"/>
    <property type="match status" value="1"/>
</dbReference>
<reference evidence="10 12" key="1">
    <citation type="submission" date="2015-10" db="EMBL/GenBank/DDBJ databases">
        <title>Complete genome sequence of hyperthermophilic archaeon Pyrodictium delaneyi Su06.</title>
        <authorList>
            <person name="Jung J.-H."/>
            <person name="Lin J."/>
            <person name="Holden J.F."/>
            <person name="Park C.-S."/>
        </authorList>
    </citation>
    <scope>NUCLEOTIDE SEQUENCE [LARGE SCALE GENOMIC DNA]</scope>
    <source>
        <strain evidence="10 12">Su06</strain>
    </source>
</reference>
<evidence type="ECO:0000256" key="2">
    <source>
        <dbReference type="ARBA" id="ARBA00022448"/>
    </source>
</evidence>